<organism evidence="2 3">
    <name type="scientific">Trema orientale</name>
    <name type="common">Charcoal tree</name>
    <name type="synonym">Celtis orientalis</name>
    <dbReference type="NCBI Taxonomy" id="63057"/>
    <lineage>
        <taxon>Eukaryota</taxon>
        <taxon>Viridiplantae</taxon>
        <taxon>Streptophyta</taxon>
        <taxon>Embryophyta</taxon>
        <taxon>Tracheophyta</taxon>
        <taxon>Spermatophyta</taxon>
        <taxon>Magnoliopsida</taxon>
        <taxon>eudicotyledons</taxon>
        <taxon>Gunneridae</taxon>
        <taxon>Pentapetalae</taxon>
        <taxon>rosids</taxon>
        <taxon>fabids</taxon>
        <taxon>Rosales</taxon>
        <taxon>Cannabaceae</taxon>
        <taxon>Trema</taxon>
    </lineage>
</organism>
<dbReference type="Pfam" id="PF24750">
    <property type="entry name" value="b-prop_At3g26010-like"/>
    <property type="match status" value="1"/>
</dbReference>
<dbReference type="SUPFAM" id="SSF117281">
    <property type="entry name" value="Kelch motif"/>
    <property type="match status" value="1"/>
</dbReference>
<accession>A0A2P5EN08</accession>
<dbReference type="InterPro" id="IPR055290">
    <property type="entry name" value="At3g26010-like"/>
</dbReference>
<reference evidence="3" key="1">
    <citation type="submission" date="2016-06" db="EMBL/GenBank/DDBJ databases">
        <title>Parallel loss of symbiosis genes in relatives of nitrogen-fixing non-legume Parasponia.</title>
        <authorList>
            <person name="Van Velzen R."/>
            <person name="Holmer R."/>
            <person name="Bu F."/>
            <person name="Rutten L."/>
            <person name="Van Zeijl A."/>
            <person name="Liu W."/>
            <person name="Santuari L."/>
            <person name="Cao Q."/>
            <person name="Sharma T."/>
            <person name="Shen D."/>
            <person name="Roswanjaya Y."/>
            <person name="Wardhani T."/>
            <person name="Kalhor M.S."/>
            <person name="Jansen J."/>
            <person name="Van den Hoogen J."/>
            <person name="Gungor B."/>
            <person name="Hartog M."/>
            <person name="Hontelez J."/>
            <person name="Verver J."/>
            <person name="Yang W.-C."/>
            <person name="Schijlen E."/>
            <person name="Repin R."/>
            <person name="Schilthuizen M."/>
            <person name="Schranz E."/>
            <person name="Heidstra R."/>
            <person name="Miyata K."/>
            <person name="Fedorova E."/>
            <person name="Kohlen W."/>
            <person name="Bisseling T."/>
            <person name="Smit S."/>
            <person name="Geurts R."/>
        </authorList>
    </citation>
    <scope>NUCLEOTIDE SEQUENCE [LARGE SCALE GENOMIC DNA]</scope>
    <source>
        <strain evidence="3">cv. RG33-2</strain>
    </source>
</reference>
<dbReference type="InterPro" id="IPR056592">
    <property type="entry name" value="Beta-prop_At3g26010-like"/>
</dbReference>
<dbReference type="SMART" id="SM00256">
    <property type="entry name" value="FBOX"/>
    <property type="match status" value="1"/>
</dbReference>
<evidence type="ECO:0000259" key="1">
    <source>
        <dbReference type="SMART" id="SM00256"/>
    </source>
</evidence>
<sequence>MVGRRIAEDNVWTQQDISNKRRRKISKIKKKEPLISSHASSKFWADIVSDDILLEIFFRLPDGRTALQSALVCKHWYSLIYNSQFIDRFICHHNDHHHHQQQHHSLLFQRVSCARRNMYMCYFDSKLGRLVSGKNNFFGERPLSGNVKTLPSGMFVEAVFNDLLLVTDKKYKIYICNPLRRQWMQLPDPPLGGGFGFRARTGYGLVCRANSCNTEVGCSINVEYRYRVVLISSTVMDDPTVEIFCSETGKWRTLDVSFPNQETESFGFHPVVCNGILYWLDGKRSFYGISAFDPFNDEDDGGKRCRYVELPIDVPEDGLLVDKTCFGACLGRVRFAHLRKINTGYFELRVWELSCDDDGIAAWDLVHHVRIERENTKKMVPLAFHPSNGDAIFMSCDDIQFCQYEFKTYKYKELGEWPDQMEIRKWRVSVSSLVHPPWPKSIPTLSSTSDECIA</sequence>
<proteinExistence type="predicted"/>
<keyword evidence="3" id="KW-1185">Reference proteome</keyword>
<protein>
    <submittedName>
        <fullName evidence="2">F-box domain containing protein</fullName>
    </submittedName>
</protein>
<feature type="domain" description="F-box" evidence="1">
    <location>
        <begin position="48"/>
        <end position="89"/>
    </location>
</feature>
<dbReference type="InterPro" id="IPR036047">
    <property type="entry name" value="F-box-like_dom_sf"/>
</dbReference>
<dbReference type="PANTHER" id="PTHR35546">
    <property type="entry name" value="F-BOX PROTEIN INTERACTION DOMAIN PROTEIN-RELATED"/>
    <property type="match status" value="1"/>
</dbReference>
<evidence type="ECO:0000313" key="3">
    <source>
        <dbReference type="Proteomes" id="UP000237000"/>
    </source>
</evidence>
<dbReference type="SUPFAM" id="SSF81383">
    <property type="entry name" value="F-box domain"/>
    <property type="match status" value="1"/>
</dbReference>
<dbReference type="Gene3D" id="1.20.1280.50">
    <property type="match status" value="1"/>
</dbReference>
<dbReference type="InterPro" id="IPR015915">
    <property type="entry name" value="Kelch-typ_b-propeller"/>
</dbReference>
<dbReference type="STRING" id="63057.A0A2P5EN08"/>
<dbReference type="Proteomes" id="UP000237000">
    <property type="component" value="Unassembled WGS sequence"/>
</dbReference>
<dbReference type="PANTHER" id="PTHR35546:SF130">
    <property type="entry name" value="EXPRESSED PROTEIN"/>
    <property type="match status" value="1"/>
</dbReference>
<comment type="caution">
    <text evidence="2">The sequence shown here is derived from an EMBL/GenBank/DDBJ whole genome shotgun (WGS) entry which is preliminary data.</text>
</comment>
<dbReference type="AlphaFoldDB" id="A0A2P5EN08"/>
<gene>
    <name evidence="2" type="ORF">TorRG33x02_173240</name>
</gene>
<dbReference type="FunCoup" id="A0A2P5EN08">
    <property type="interactions" value="213"/>
</dbReference>
<dbReference type="InParanoid" id="A0A2P5EN08"/>
<evidence type="ECO:0000313" key="2">
    <source>
        <dbReference type="EMBL" id="PON86940.1"/>
    </source>
</evidence>
<dbReference type="OrthoDB" id="1295006at2759"/>
<dbReference type="Pfam" id="PF12937">
    <property type="entry name" value="F-box-like"/>
    <property type="match status" value="1"/>
</dbReference>
<dbReference type="EMBL" id="JXTC01000124">
    <property type="protein sequence ID" value="PON86940.1"/>
    <property type="molecule type" value="Genomic_DNA"/>
</dbReference>
<dbReference type="InterPro" id="IPR001810">
    <property type="entry name" value="F-box_dom"/>
</dbReference>
<name>A0A2P5EN08_TREOI</name>